<dbReference type="eggNOG" id="ENOG502RZAI">
    <property type="taxonomic scope" value="Eukaryota"/>
</dbReference>
<feature type="chain" id="PRO_5006901079" evidence="1">
    <location>
        <begin position="20"/>
        <end position="226"/>
    </location>
</feature>
<evidence type="ECO:0000256" key="1">
    <source>
        <dbReference type="SAM" id="SignalP"/>
    </source>
</evidence>
<dbReference type="AlphaFoldDB" id="A0A0W0ETQ4"/>
<keyword evidence="1" id="KW-0732">Signal</keyword>
<sequence length="226" mass="23863">MLSLLLQIVILSSIKFCASLSANNTIYIINSAETPSLGRPGLTPIGQQRAQDCIPNVFGTLDIGLIISCTEDGHGGGVGCAAAVETVTPLANRLGLNITTCKAGEDASENCVSNKVKDFGKNSTNSVLVVWDPLEMEDLFENIDIDRPGSDDEYEGTPHLDVIVTARKAKVLSQSSMNCTGIDGPAGTSGTSGISNLGNVPKLATQSTPKLRRRGHIGRAMKLPYY</sequence>
<dbReference type="Proteomes" id="UP000054988">
    <property type="component" value="Unassembled WGS sequence"/>
</dbReference>
<evidence type="ECO:0000313" key="2">
    <source>
        <dbReference type="EMBL" id="KTB27430.1"/>
    </source>
</evidence>
<gene>
    <name evidence="2" type="ORF">WG66_19985</name>
</gene>
<feature type="signal peptide" evidence="1">
    <location>
        <begin position="1"/>
        <end position="19"/>
    </location>
</feature>
<protein>
    <submittedName>
        <fullName evidence="2">Uncharacterized protein</fullName>
    </submittedName>
</protein>
<name>A0A0W0ETQ4_MONRR</name>
<organism evidence="2 3">
    <name type="scientific">Moniliophthora roreri</name>
    <name type="common">Frosty pod rot fungus</name>
    <name type="synonym">Monilia roreri</name>
    <dbReference type="NCBI Taxonomy" id="221103"/>
    <lineage>
        <taxon>Eukaryota</taxon>
        <taxon>Fungi</taxon>
        <taxon>Dikarya</taxon>
        <taxon>Basidiomycota</taxon>
        <taxon>Agaricomycotina</taxon>
        <taxon>Agaricomycetes</taxon>
        <taxon>Agaricomycetidae</taxon>
        <taxon>Agaricales</taxon>
        <taxon>Marasmiineae</taxon>
        <taxon>Marasmiaceae</taxon>
        <taxon>Moniliophthora</taxon>
    </lineage>
</organism>
<evidence type="ECO:0000313" key="3">
    <source>
        <dbReference type="Proteomes" id="UP000054988"/>
    </source>
</evidence>
<dbReference type="EMBL" id="LATX01002554">
    <property type="protein sequence ID" value="KTB27430.1"/>
    <property type="molecule type" value="Genomic_DNA"/>
</dbReference>
<comment type="caution">
    <text evidence="2">The sequence shown here is derived from an EMBL/GenBank/DDBJ whole genome shotgun (WGS) entry which is preliminary data.</text>
</comment>
<proteinExistence type="predicted"/>
<reference evidence="2 3" key="1">
    <citation type="submission" date="2015-12" db="EMBL/GenBank/DDBJ databases">
        <title>Draft genome sequence of Moniliophthora roreri, the causal agent of frosty pod rot of cacao.</title>
        <authorList>
            <person name="Aime M.C."/>
            <person name="Diaz-Valderrama J.R."/>
            <person name="Kijpornyongpan T."/>
            <person name="Phillips-Mora W."/>
        </authorList>
    </citation>
    <scope>NUCLEOTIDE SEQUENCE [LARGE SCALE GENOMIC DNA]</scope>
    <source>
        <strain evidence="2 3">MCA 2952</strain>
    </source>
</reference>
<accession>A0A0W0ETQ4</accession>